<organism evidence="3 4">
    <name type="scientific">Amygdalobacter nucleatus</name>
    <dbReference type="NCBI Taxonomy" id="3029274"/>
    <lineage>
        <taxon>Bacteria</taxon>
        <taxon>Bacillati</taxon>
        <taxon>Bacillota</taxon>
        <taxon>Clostridia</taxon>
        <taxon>Eubacteriales</taxon>
        <taxon>Oscillospiraceae</taxon>
        <taxon>Amygdalobacter</taxon>
    </lineage>
</organism>
<keyword evidence="4" id="KW-1185">Reference proteome</keyword>
<proteinExistence type="predicted"/>
<feature type="compositionally biased region" description="Basic and acidic residues" evidence="1">
    <location>
        <begin position="181"/>
        <end position="192"/>
    </location>
</feature>
<feature type="transmembrane region" description="Helical" evidence="2">
    <location>
        <begin position="407"/>
        <end position="426"/>
    </location>
</feature>
<name>A0A133Y6S9_9FIRM</name>
<feature type="transmembrane region" description="Helical" evidence="2">
    <location>
        <begin position="532"/>
        <end position="549"/>
    </location>
</feature>
<feature type="transmembrane region" description="Helical" evidence="2">
    <location>
        <begin position="570"/>
        <end position="589"/>
    </location>
</feature>
<keyword evidence="2" id="KW-0472">Membrane</keyword>
<dbReference type="AlphaFoldDB" id="A0A133Y6S9"/>
<evidence type="ECO:0000256" key="2">
    <source>
        <dbReference type="SAM" id="Phobius"/>
    </source>
</evidence>
<dbReference type="RefSeq" id="WP_066715041.1">
    <property type="nucleotide sequence ID" value="NZ_JARFNM010000001.1"/>
</dbReference>
<accession>A0A133Y6S9</accession>
<comment type="caution">
    <text evidence="3">The sequence shown here is derived from an EMBL/GenBank/DDBJ whole genome shotgun (WGS) entry which is preliminary data.</text>
</comment>
<feature type="transmembrane region" description="Helical" evidence="2">
    <location>
        <begin position="635"/>
        <end position="655"/>
    </location>
</feature>
<evidence type="ECO:0000256" key="1">
    <source>
        <dbReference type="SAM" id="MobiDB-lite"/>
    </source>
</evidence>
<gene>
    <name evidence="3" type="ORF">HMPREF1872_01389</name>
</gene>
<dbReference type="STRING" id="1497955.HMPREF1872_01389"/>
<keyword evidence="2" id="KW-0812">Transmembrane</keyword>
<protein>
    <submittedName>
        <fullName evidence="3">Uncharacterized protein</fullName>
    </submittedName>
</protein>
<feature type="transmembrane region" description="Helical" evidence="2">
    <location>
        <begin position="497"/>
        <end position="526"/>
    </location>
</feature>
<reference evidence="4" key="1">
    <citation type="submission" date="2016-01" db="EMBL/GenBank/DDBJ databases">
        <authorList>
            <person name="Mitreva M."/>
            <person name="Pepin K.H."/>
            <person name="Mihindukulasuriya K.A."/>
            <person name="Fulton R."/>
            <person name="Fronick C."/>
            <person name="O'Laughlin M."/>
            <person name="Miner T."/>
            <person name="Herter B."/>
            <person name="Rosa B.A."/>
            <person name="Cordes M."/>
            <person name="Tomlinson C."/>
            <person name="Wollam A."/>
            <person name="Palsikar V.B."/>
            <person name="Mardis E.R."/>
            <person name="Wilson R.K."/>
        </authorList>
    </citation>
    <scope>NUCLEOTIDE SEQUENCE [LARGE SCALE GENOMIC DNA]</scope>
    <source>
        <strain evidence="4">KA00274</strain>
    </source>
</reference>
<feature type="region of interest" description="Disordered" evidence="1">
    <location>
        <begin position="181"/>
        <end position="201"/>
    </location>
</feature>
<keyword evidence="2" id="KW-1133">Transmembrane helix</keyword>
<sequence length="656" mass="74537">MKKKQHLPTNSVKDSDKVLTLPLPSYKNLPKLKHASINTLIDASEEGQVRDLTDKVMADLKQIKSEHGEKAELNRLESLALSEVLNYRKGPSTYSPAVKIYELDRVDNSALPELLKDACELETVKNEEAIFQPETIENALETANSRADREVFTDVNGEKKIEANVSSELKAKEAKIDVNSEAKIEEHNENKSLETATNASKLKAEPSLPKVKPLIQLAFDTSLATKLKPGVKPTVVKTLDENELAAYIDDKAQVEDRHIFKKPEAKDLLFSYNKQPNRRPKQHRKLWQRAIMNLFQEWRKLLLPRVQAGDWQEKALPSKAKQFRTSANLASTYLFVTTICMLLSHFLWALLPGSFLTVYKTQVSGYVLRTLYRDLTCFVLPAYWVYRRYKLHKPFVERLVGQSVKIRTVYVILPLIAISLACLLTATNRLLVMHIFAPWHQEILEAPFLLLNASNPQASILLFVCSVLVASVLETVCICGLYLTALKVHFQAKSASILCAMAWMLLYVSEVDFVSLFILAFVLASFKQICDNIYVVISLNIMVKIGLLVERAILPSMVSRNSNSFSSGQAMAVVDILLIVVSAGLIYYLCQLCKKVNSTENEPNKKANIYKQAAKLIVRWRHENWPKQLDEAVRIWPLVLGYFLLIVNYAIYWYLY</sequence>
<evidence type="ECO:0000313" key="3">
    <source>
        <dbReference type="EMBL" id="KXB38902.1"/>
    </source>
</evidence>
<feature type="transmembrane region" description="Helical" evidence="2">
    <location>
        <begin position="460"/>
        <end position="485"/>
    </location>
</feature>
<dbReference type="Proteomes" id="UP000070080">
    <property type="component" value="Unassembled WGS sequence"/>
</dbReference>
<evidence type="ECO:0000313" key="4">
    <source>
        <dbReference type="Proteomes" id="UP000070080"/>
    </source>
</evidence>
<feature type="transmembrane region" description="Helical" evidence="2">
    <location>
        <begin position="329"/>
        <end position="350"/>
    </location>
</feature>
<dbReference type="EMBL" id="LSCV01000045">
    <property type="protein sequence ID" value="KXB38902.1"/>
    <property type="molecule type" value="Genomic_DNA"/>
</dbReference>